<feature type="region of interest" description="Disordered" evidence="2">
    <location>
        <begin position="364"/>
        <end position="433"/>
    </location>
</feature>
<comment type="similarity">
    <text evidence="1">Belongs to the RIPOR family.</text>
</comment>
<feature type="compositionally biased region" description="Basic and acidic residues" evidence="2">
    <location>
        <begin position="547"/>
        <end position="558"/>
    </location>
</feature>
<feature type="compositionally biased region" description="Gly residues" evidence="2">
    <location>
        <begin position="568"/>
        <end position="580"/>
    </location>
</feature>
<feature type="compositionally biased region" description="Pro residues" evidence="2">
    <location>
        <begin position="390"/>
        <end position="403"/>
    </location>
</feature>
<feature type="compositionally biased region" description="Low complexity" evidence="2">
    <location>
        <begin position="338"/>
        <end position="349"/>
    </location>
</feature>
<name>A0AAJ7U1U1_PETMA</name>
<dbReference type="RefSeq" id="XP_032827100.1">
    <property type="nucleotide sequence ID" value="XM_032971209.1"/>
</dbReference>
<dbReference type="InterPro" id="IPR031780">
    <property type="entry name" value="FAM65_N"/>
</dbReference>
<evidence type="ECO:0000256" key="1">
    <source>
        <dbReference type="ARBA" id="ARBA00005744"/>
    </source>
</evidence>
<evidence type="ECO:0000313" key="4">
    <source>
        <dbReference type="Proteomes" id="UP001318040"/>
    </source>
</evidence>
<proteinExistence type="inferred from homology"/>
<sequence length="781" mass="83762">MPLGGQNKLHPAVTRSRSFHGFRGQQDSTGRSRVSSCRSPERARRGIGSPGSAPPATPPRAAQPQLFRTTLGALRSGLQEYLTWYQAQHRDLTIAINSTKRDSRLGMLYELDKQIKANERSLRRLEFHMSKVEALQEEHTVQTRLHAGAENLTRALACSPSTRGARDALAHAQRSARECCETMAQLEGQMENFLGEFHVKILGLVGFARLCPKDTYEVSLRHGRQRWKVRGRIGAEGEQCWSSDGTVLLPLIGEPIVVKVVELKGLVTQTLVGQVSLEPTELYRKDEQQLEININPLGTVKLQLLVSWLALEREEPLSRLGSVSGHRRTPSASSSHRTVPGSPSTPSTPDQAFFEEFYPTDDASSVFSDSLDSPAPSLGSSRHPSSPRDPSSPPWSPTKPARPPSAVTTARKTLPFSGPASPGRREAPAGDASVAVVQGVARPPRTTGGGRAGPARGCGTACEEGSAAVDCAATGPGLDEAARELSVALEARSTRHGLEDLEEMATAFLSLLDATQKGRFLKSHESSGSLTVESALGSFDFLDISDGERSECGDNRGPHEKRRSSISGGLGGGGGGGSGSGTTEDVGMGASREPSPVPVTTGDELLDAALAEHLRACLRLLLRLELCRQLGYNEDPVVRKLLAQAPVLRKVAELSGRDGTRPATQAAHVYPELKARPWLLSFWDDCCCCDSGRCLYLIPTERLLRRLDKPAGSGAACRDAVAYMVDGLACAAPRPGLLSLFQYAEAFLQGCHTVALEAQIQRLTSLRGANDSSTADSDGSV</sequence>
<dbReference type="Proteomes" id="UP001318040">
    <property type="component" value="Chromosome 45"/>
</dbReference>
<feature type="domain" description="FAM65 N-terminal" evidence="3">
    <location>
        <begin position="13"/>
        <end position="356"/>
    </location>
</feature>
<organism evidence="4 5">
    <name type="scientific">Petromyzon marinus</name>
    <name type="common">Sea lamprey</name>
    <dbReference type="NCBI Taxonomy" id="7757"/>
    <lineage>
        <taxon>Eukaryota</taxon>
        <taxon>Metazoa</taxon>
        <taxon>Chordata</taxon>
        <taxon>Craniata</taxon>
        <taxon>Vertebrata</taxon>
        <taxon>Cyclostomata</taxon>
        <taxon>Hyperoartia</taxon>
        <taxon>Petromyzontiformes</taxon>
        <taxon>Petromyzontidae</taxon>
        <taxon>Petromyzon</taxon>
    </lineage>
</organism>
<accession>A0AAJ7U1U1</accession>
<reference evidence="5" key="1">
    <citation type="submission" date="2025-08" db="UniProtKB">
        <authorList>
            <consortium name="RefSeq"/>
        </authorList>
    </citation>
    <scope>IDENTIFICATION</scope>
    <source>
        <tissue evidence="5">Sperm</tissue>
    </source>
</reference>
<feature type="region of interest" description="Disordered" evidence="2">
    <location>
        <begin position="440"/>
        <end position="459"/>
    </location>
</feature>
<evidence type="ECO:0000259" key="3">
    <source>
        <dbReference type="Pfam" id="PF15903"/>
    </source>
</evidence>
<dbReference type="AlphaFoldDB" id="A0AAJ7U1U1"/>
<feature type="region of interest" description="Disordered" evidence="2">
    <location>
        <begin position="1"/>
        <end position="62"/>
    </location>
</feature>
<feature type="region of interest" description="Disordered" evidence="2">
    <location>
        <begin position="320"/>
        <end position="352"/>
    </location>
</feature>
<feature type="region of interest" description="Disordered" evidence="2">
    <location>
        <begin position="547"/>
        <end position="599"/>
    </location>
</feature>
<evidence type="ECO:0000256" key="2">
    <source>
        <dbReference type="SAM" id="MobiDB-lite"/>
    </source>
</evidence>
<gene>
    <name evidence="5" type="primary">LOC116952137</name>
</gene>
<dbReference type="Pfam" id="PF15903">
    <property type="entry name" value="PL48"/>
    <property type="match status" value="1"/>
</dbReference>
<protein>
    <submittedName>
        <fullName evidence="5">Rho family-interacting cell polarization regulator 2-like</fullName>
    </submittedName>
</protein>
<feature type="compositionally biased region" description="Polar residues" evidence="2">
    <location>
        <begin position="25"/>
        <end position="38"/>
    </location>
</feature>
<dbReference type="PANTHER" id="PTHR15829">
    <property type="entry name" value="PROTEIN KINASE PKN/PRK1, EFFECTOR"/>
    <property type="match status" value="1"/>
</dbReference>
<dbReference type="PANTHER" id="PTHR15829:SF13">
    <property type="entry name" value="FAM65 N-TERMINAL DOMAIN-CONTAINING PROTEIN"/>
    <property type="match status" value="1"/>
</dbReference>
<dbReference type="KEGG" id="pmrn:116952137"/>
<evidence type="ECO:0000313" key="5">
    <source>
        <dbReference type="RefSeq" id="XP_032827100.1"/>
    </source>
</evidence>
<dbReference type="InterPro" id="IPR026136">
    <property type="entry name" value="RIPOR3"/>
</dbReference>
<keyword evidence="4" id="KW-1185">Reference proteome</keyword>